<dbReference type="eggNOG" id="KOG4660">
    <property type="taxonomic scope" value="Eukaryota"/>
</dbReference>
<dbReference type="InterPro" id="IPR007201">
    <property type="entry name" value="Mei2-like_Rrm_C"/>
</dbReference>
<evidence type="ECO:0000313" key="6">
    <source>
        <dbReference type="Proteomes" id="UP000265566"/>
    </source>
</evidence>
<dbReference type="Proteomes" id="UP000002051">
    <property type="component" value="Chromosome 4"/>
</dbReference>
<dbReference type="HOGENOM" id="CLU_786207_0_0_1"/>
<reference evidence="2 5" key="1">
    <citation type="journal article" date="2011" name="Nature">
        <title>The Medicago genome provides insight into the evolution of rhizobial symbioses.</title>
        <authorList>
            <person name="Young N.D."/>
            <person name="Debelle F."/>
            <person name="Oldroyd G.E."/>
            <person name="Geurts R."/>
            <person name="Cannon S.B."/>
            <person name="Udvardi M.K."/>
            <person name="Benedito V.A."/>
            <person name="Mayer K.F."/>
            <person name="Gouzy J."/>
            <person name="Schoof H."/>
            <person name="Van de Peer Y."/>
            <person name="Proost S."/>
            <person name="Cook D.R."/>
            <person name="Meyers B.C."/>
            <person name="Spannagl M."/>
            <person name="Cheung F."/>
            <person name="De Mita S."/>
            <person name="Krishnakumar V."/>
            <person name="Gundlach H."/>
            <person name="Zhou S."/>
            <person name="Mudge J."/>
            <person name="Bharti A.K."/>
            <person name="Murray J.D."/>
            <person name="Naoumkina M.A."/>
            <person name="Rosen B."/>
            <person name="Silverstein K.A."/>
            <person name="Tang H."/>
            <person name="Rombauts S."/>
            <person name="Zhao P.X."/>
            <person name="Zhou P."/>
            <person name="Barbe V."/>
            <person name="Bardou P."/>
            <person name="Bechner M."/>
            <person name="Bellec A."/>
            <person name="Berger A."/>
            <person name="Berges H."/>
            <person name="Bidwell S."/>
            <person name="Bisseling T."/>
            <person name="Choisne N."/>
            <person name="Couloux A."/>
            <person name="Denny R."/>
            <person name="Deshpande S."/>
            <person name="Dai X."/>
            <person name="Doyle J.J."/>
            <person name="Dudez A.M."/>
            <person name="Farmer A.D."/>
            <person name="Fouteau S."/>
            <person name="Franken C."/>
            <person name="Gibelin C."/>
            <person name="Gish J."/>
            <person name="Goldstein S."/>
            <person name="Gonzalez A.J."/>
            <person name="Green P.J."/>
            <person name="Hallab A."/>
            <person name="Hartog M."/>
            <person name="Hua A."/>
            <person name="Humphray S.J."/>
            <person name="Jeong D.H."/>
            <person name="Jing Y."/>
            <person name="Jocker A."/>
            <person name="Kenton S.M."/>
            <person name="Kim D.J."/>
            <person name="Klee K."/>
            <person name="Lai H."/>
            <person name="Lang C."/>
            <person name="Lin S."/>
            <person name="Macmil S.L."/>
            <person name="Magdelenat G."/>
            <person name="Matthews L."/>
            <person name="McCorrison J."/>
            <person name="Monaghan E.L."/>
            <person name="Mun J.H."/>
            <person name="Najar F.Z."/>
            <person name="Nicholson C."/>
            <person name="Noirot C."/>
            <person name="O'Bleness M."/>
            <person name="Paule C.R."/>
            <person name="Poulain J."/>
            <person name="Prion F."/>
            <person name="Qin B."/>
            <person name="Qu C."/>
            <person name="Retzel E.F."/>
            <person name="Riddle C."/>
            <person name="Sallet E."/>
            <person name="Samain S."/>
            <person name="Samson N."/>
            <person name="Sanders I."/>
            <person name="Saurat O."/>
            <person name="Scarpelli C."/>
            <person name="Schiex T."/>
            <person name="Segurens B."/>
            <person name="Severin A.J."/>
            <person name="Sherrier D.J."/>
            <person name="Shi R."/>
            <person name="Sims S."/>
            <person name="Singer S.R."/>
            <person name="Sinharoy S."/>
            <person name="Sterck L."/>
            <person name="Viollet A."/>
            <person name="Wang B.B."/>
            <person name="Wang K."/>
            <person name="Wang M."/>
            <person name="Wang X."/>
            <person name="Warfsmann J."/>
            <person name="Weissenbach J."/>
            <person name="White D.D."/>
            <person name="White J.D."/>
            <person name="Wiley G.B."/>
            <person name="Wincker P."/>
            <person name="Xing Y."/>
            <person name="Yang L."/>
            <person name="Yao Z."/>
            <person name="Ying F."/>
            <person name="Zhai J."/>
            <person name="Zhou L."/>
            <person name="Zuber A."/>
            <person name="Denarie J."/>
            <person name="Dixon R.A."/>
            <person name="May G.D."/>
            <person name="Schwartz D.C."/>
            <person name="Rogers J."/>
            <person name="Quetier F."/>
            <person name="Town C.D."/>
            <person name="Roe B.A."/>
        </authorList>
    </citation>
    <scope>NUCLEOTIDE SEQUENCE [LARGE SCALE GENOMIC DNA]</scope>
    <source>
        <strain evidence="2">A17</strain>
        <strain evidence="4 5">cv. Jemalong A17</strain>
    </source>
</reference>
<dbReference type="SUPFAM" id="SSF54928">
    <property type="entry name" value="RNA-binding domain, RBD"/>
    <property type="match status" value="1"/>
</dbReference>
<accession>G7JIN6</accession>
<evidence type="ECO:0000313" key="3">
    <source>
        <dbReference type="EMBL" id="RHN61353.1"/>
    </source>
</evidence>
<dbReference type="Pfam" id="PF04059">
    <property type="entry name" value="RRM_2"/>
    <property type="match status" value="1"/>
</dbReference>
<dbReference type="AlphaFoldDB" id="G7JIN6"/>
<sequence>MALNAEAPEFFPNYKLQNPQSHCYLFSTLPHRLHPYFYYYPSAYKHPFPFHFHPLPNHLPTFPRFESEAKLPTHFHGSFENHEQVLKNDMVVEPFIEGDDSNNVFHEVVSGGEMEHRRSHGVRSGGRLEWRRKRGRKDVEQKEKKVNEKPLLRNNRYGHAKNIRYHCHKKNSGGGFPLVPVQKDGKETTVMIKNIPSKYTRDKLLDFLEEFCMRENAKDQANGEESTFAFNAVYLPIDFCTELNKGYAFVNFTKHEAAWKFQLTASGKNWEHFNSSKICDVVAARLQGKEKLENHFGSMVFPYSSEEVLPLFFSPPRDGVTKGNQRTMGKLLKPYY</sequence>
<keyword evidence="5" id="KW-1185">Reference proteome</keyword>
<dbReference type="InterPro" id="IPR012677">
    <property type="entry name" value="Nucleotide-bd_a/b_plait_sf"/>
</dbReference>
<evidence type="ECO:0000313" key="4">
    <source>
        <dbReference type="EnsemblPlants" id="AES89219"/>
    </source>
</evidence>
<evidence type="ECO:0000313" key="2">
    <source>
        <dbReference type="EMBL" id="AES89219.1"/>
    </source>
</evidence>
<dbReference type="InterPro" id="IPR035979">
    <property type="entry name" value="RBD_domain_sf"/>
</dbReference>
<reference evidence="3" key="5">
    <citation type="journal article" date="2018" name="Nat. Plants">
        <title>Whole-genome landscape of Medicago truncatula symbiotic genes.</title>
        <authorList>
            <person name="Pecrix Y."/>
            <person name="Gamas P."/>
            <person name="Carrere S."/>
        </authorList>
    </citation>
    <scope>NUCLEOTIDE SEQUENCE</scope>
    <source>
        <tissue evidence="3">Leaves</tissue>
    </source>
</reference>
<dbReference type="Proteomes" id="UP000265566">
    <property type="component" value="Chromosome 4"/>
</dbReference>
<dbReference type="Gene3D" id="3.30.70.330">
    <property type="match status" value="1"/>
</dbReference>
<dbReference type="EMBL" id="CM001220">
    <property type="protein sequence ID" value="AES89219.1"/>
    <property type="molecule type" value="Genomic_DNA"/>
</dbReference>
<dbReference type="GO" id="GO:0003723">
    <property type="term" value="F:RNA binding"/>
    <property type="evidence" value="ECO:0000318"/>
    <property type="project" value="GO_Central"/>
</dbReference>
<dbReference type="PaxDb" id="3880-AES89219"/>
<organism evidence="2 5">
    <name type="scientific">Medicago truncatula</name>
    <name type="common">Barrel medic</name>
    <name type="synonym">Medicago tribuloides</name>
    <dbReference type="NCBI Taxonomy" id="3880"/>
    <lineage>
        <taxon>Eukaryota</taxon>
        <taxon>Viridiplantae</taxon>
        <taxon>Streptophyta</taxon>
        <taxon>Embryophyta</taxon>
        <taxon>Tracheophyta</taxon>
        <taxon>Spermatophyta</taxon>
        <taxon>Magnoliopsida</taxon>
        <taxon>eudicotyledons</taxon>
        <taxon>Gunneridae</taxon>
        <taxon>Pentapetalae</taxon>
        <taxon>rosids</taxon>
        <taxon>fabids</taxon>
        <taxon>Fabales</taxon>
        <taxon>Fabaceae</taxon>
        <taxon>Papilionoideae</taxon>
        <taxon>50 kb inversion clade</taxon>
        <taxon>NPAAA clade</taxon>
        <taxon>Hologalegina</taxon>
        <taxon>IRL clade</taxon>
        <taxon>Trifolieae</taxon>
        <taxon>Medicago</taxon>
    </lineage>
</organism>
<dbReference type="EMBL" id="PSQE01000004">
    <property type="protein sequence ID" value="RHN61353.1"/>
    <property type="molecule type" value="Genomic_DNA"/>
</dbReference>
<evidence type="ECO:0000259" key="1">
    <source>
        <dbReference type="Pfam" id="PF04059"/>
    </source>
</evidence>
<reference evidence="4" key="3">
    <citation type="submission" date="2015-04" db="UniProtKB">
        <authorList>
            <consortium name="EnsemblPlants"/>
        </authorList>
    </citation>
    <scope>IDENTIFICATION</scope>
    <source>
        <strain evidence="4">cv. Jemalong A17</strain>
    </source>
</reference>
<dbReference type="EnsemblPlants" id="AES89219">
    <property type="protein sequence ID" value="AES89219"/>
    <property type="gene ID" value="MTR_4g071310"/>
</dbReference>
<reference evidence="2 5" key="2">
    <citation type="journal article" date="2014" name="BMC Genomics">
        <title>An improved genome release (version Mt4.0) for the model legume Medicago truncatula.</title>
        <authorList>
            <person name="Tang H."/>
            <person name="Krishnakumar V."/>
            <person name="Bidwell S."/>
            <person name="Rosen B."/>
            <person name="Chan A."/>
            <person name="Zhou S."/>
            <person name="Gentzbittel L."/>
            <person name="Childs K.L."/>
            <person name="Yandell M."/>
            <person name="Gundlach H."/>
            <person name="Mayer K.F."/>
            <person name="Schwartz D.C."/>
            <person name="Town C.D."/>
        </authorList>
    </citation>
    <scope>GENOME REANNOTATION</scope>
    <source>
        <strain evidence="4 5">cv. Jemalong A17</strain>
    </source>
</reference>
<dbReference type="Gramene" id="rna23808">
    <property type="protein sequence ID" value="RHN61353.1"/>
    <property type="gene ID" value="gene23808"/>
</dbReference>
<evidence type="ECO:0000313" key="5">
    <source>
        <dbReference type="Proteomes" id="UP000002051"/>
    </source>
</evidence>
<reference evidence="6" key="4">
    <citation type="journal article" date="2018" name="Nat. Plants">
        <title>Whole-genome landscape of Medicago truncatula symbiotic genes.</title>
        <authorList>
            <person name="Pecrix Y."/>
            <person name="Staton S.E."/>
            <person name="Sallet E."/>
            <person name="Lelandais-Briere C."/>
            <person name="Moreau S."/>
            <person name="Carrere S."/>
            <person name="Blein T."/>
            <person name="Jardinaud M.F."/>
            <person name="Latrasse D."/>
            <person name="Zouine M."/>
            <person name="Zahm M."/>
            <person name="Kreplak J."/>
            <person name="Mayjonade B."/>
            <person name="Satge C."/>
            <person name="Perez M."/>
            <person name="Cauet S."/>
            <person name="Marande W."/>
            <person name="Chantry-Darmon C."/>
            <person name="Lopez-Roques C."/>
            <person name="Bouchez O."/>
            <person name="Berard A."/>
            <person name="Debelle F."/>
            <person name="Munos S."/>
            <person name="Bendahmane A."/>
            <person name="Berges H."/>
            <person name="Niebel A."/>
            <person name="Buitink J."/>
            <person name="Frugier F."/>
            <person name="Benhamed M."/>
            <person name="Crespi M."/>
            <person name="Gouzy J."/>
            <person name="Gamas P."/>
        </authorList>
    </citation>
    <scope>NUCLEOTIDE SEQUENCE [LARGE SCALE GENOMIC DNA]</scope>
    <source>
        <strain evidence="6">cv. Jemalong A17</strain>
    </source>
</reference>
<gene>
    <name evidence="2" type="ordered locus">MTR_4g071310</name>
    <name evidence="3" type="ORF">MtrunA17_Chr4g0035711</name>
</gene>
<name>G7JIN6_MEDTR</name>
<dbReference type="GO" id="GO:1990904">
    <property type="term" value="C:ribonucleoprotein complex"/>
    <property type="evidence" value="ECO:0000318"/>
    <property type="project" value="GO_Central"/>
</dbReference>
<protein>
    <submittedName>
        <fullName evidence="3">Putative RNA recognition motif 2, nucleotide-binding alpha-beta plait domain-containing protein</fullName>
    </submittedName>
    <submittedName>
        <fullName evidence="2">RNA recognition motif 3 in plant MEI2-like protein</fullName>
    </submittedName>
</protein>
<feature type="domain" description="Mei2-like C-terminal RNA recognition motif" evidence="1">
    <location>
        <begin position="188"/>
        <end position="296"/>
    </location>
</feature>
<proteinExistence type="predicted"/>
<dbReference type="OMA" id="CMRENAK"/>
<dbReference type="OrthoDB" id="417481at2759"/>
<dbReference type="STRING" id="3880.G7JIN6"/>